<dbReference type="InterPro" id="IPR001173">
    <property type="entry name" value="Glyco_trans_2-like"/>
</dbReference>
<feature type="non-terminal residue" evidence="2">
    <location>
        <position position="246"/>
    </location>
</feature>
<accession>A0A382RRS4</accession>
<feature type="non-terminal residue" evidence="2">
    <location>
        <position position="1"/>
    </location>
</feature>
<dbReference type="Pfam" id="PF00535">
    <property type="entry name" value="Glycos_transf_2"/>
    <property type="match status" value="1"/>
</dbReference>
<sequence length="246" mass="28190">MPEQYPKVVIFIPAYNTAKILPKTYRDLPKEGIMEIIMVDDGSSDNTAQVAEDLGIKVVRHQKNRGYGGAQKTGYKAALEHGADIVVMVHSDYQYDPKMTLEAIELISSGKAEAVTGTRFIPGYNAMKDGMPFWKYYPNRFLTKLENLALGTNISDFHNGFRAYSSKVLRAVPFEKFSETFVFDSDILVQIALREFTVAEVFRTARYRQENSQMSFKKGIEYGLSILYLIAQFKLHQWRIWPNQIF</sequence>
<dbReference type="SUPFAM" id="SSF53448">
    <property type="entry name" value="Nucleotide-diphospho-sugar transferases"/>
    <property type="match status" value="1"/>
</dbReference>
<dbReference type="InterPro" id="IPR050256">
    <property type="entry name" value="Glycosyltransferase_2"/>
</dbReference>
<proteinExistence type="predicted"/>
<name>A0A382RRS4_9ZZZZ</name>
<organism evidence="2">
    <name type="scientific">marine metagenome</name>
    <dbReference type="NCBI Taxonomy" id="408172"/>
    <lineage>
        <taxon>unclassified sequences</taxon>
        <taxon>metagenomes</taxon>
        <taxon>ecological metagenomes</taxon>
    </lineage>
</organism>
<evidence type="ECO:0000259" key="1">
    <source>
        <dbReference type="Pfam" id="PF00535"/>
    </source>
</evidence>
<dbReference type="AlphaFoldDB" id="A0A382RRS4"/>
<dbReference type="InterPro" id="IPR029044">
    <property type="entry name" value="Nucleotide-diphossugar_trans"/>
</dbReference>
<dbReference type="EMBL" id="UINC01123408">
    <property type="protein sequence ID" value="SVC99865.1"/>
    <property type="molecule type" value="Genomic_DNA"/>
</dbReference>
<feature type="domain" description="Glycosyltransferase 2-like" evidence="1">
    <location>
        <begin position="10"/>
        <end position="170"/>
    </location>
</feature>
<protein>
    <recommendedName>
        <fullName evidence="1">Glycosyltransferase 2-like domain-containing protein</fullName>
    </recommendedName>
</protein>
<evidence type="ECO:0000313" key="2">
    <source>
        <dbReference type="EMBL" id="SVC99865.1"/>
    </source>
</evidence>
<dbReference type="Gene3D" id="3.90.550.10">
    <property type="entry name" value="Spore Coat Polysaccharide Biosynthesis Protein SpsA, Chain A"/>
    <property type="match status" value="1"/>
</dbReference>
<dbReference type="PANTHER" id="PTHR48090">
    <property type="entry name" value="UNDECAPRENYL-PHOSPHATE 4-DEOXY-4-FORMAMIDO-L-ARABINOSE TRANSFERASE-RELATED"/>
    <property type="match status" value="1"/>
</dbReference>
<reference evidence="2" key="1">
    <citation type="submission" date="2018-05" db="EMBL/GenBank/DDBJ databases">
        <authorList>
            <person name="Lanie J.A."/>
            <person name="Ng W.-L."/>
            <person name="Kazmierczak K.M."/>
            <person name="Andrzejewski T.M."/>
            <person name="Davidsen T.M."/>
            <person name="Wayne K.J."/>
            <person name="Tettelin H."/>
            <person name="Glass J.I."/>
            <person name="Rusch D."/>
            <person name="Podicherti R."/>
            <person name="Tsui H.-C.T."/>
            <person name="Winkler M.E."/>
        </authorList>
    </citation>
    <scope>NUCLEOTIDE SEQUENCE</scope>
</reference>
<dbReference type="PANTHER" id="PTHR48090:SF7">
    <property type="entry name" value="RFBJ PROTEIN"/>
    <property type="match status" value="1"/>
</dbReference>
<gene>
    <name evidence="2" type="ORF">METZ01_LOCUS352719</name>
</gene>
<dbReference type="CDD" id="cd04179">
    <property type="entry name" value="DPM_DPG-synthase_like"/>
    <property type="match status" value="1"/>
</dbReference>